<gene>
    <name evidence="2" type="ORF">RZO55_08000</name>
</gene>
<dbReference type="EMBL" id="JAWONS010000123">
    <property type="protein sequence ID" value="MDW2797516.1"/>
    <property type="molecule type" value="Genomic_DNA"/>
</dbReference>
<reference evidence="2 3" key="1">
    <citation type="submission" date="2023-10" db="EMBL/GenBank/DDBJ databases">
        <title>A novel Glycoside Hydrolase 43-Like Enzyme from Clostrdium boliviensis is an Endo-xylanase, and a Candidate for Xylooligosaccharides Production from Different Xylan Substrates.</title>
        <authorList>
            <person name="Alvarez M.T."/>
            <person name="Rocabado-Villegas L.R."/>
            <person name="Salas-Veizaga D.M."/>
            <person name="Linares-Pasten J.A."/>
            <person name="Gudmundsdottir E.E."/>
            <person name="Hreggvidsson G.O."/>
            <person name="Adlercreutz P."/>
            <person name="Nordberg Karlsson E."/>
        </authorList>
    </citation>
    <scope>NUCLEOTIDE SEQUENCE [LARGE SCALE GENOMIC DNA]</scope>
    <source>
        <strain evidence="2 3">E-1</strain>
    </source>
</reference>
<keyword evidence="3" id="KW-1185">Reference proteome</keyword>
<comment type="caution">
    <text evidence="2">The sequence shown here is derived from an EMBL/GenBank/DDBJ whole genome shotgun (WGS) entry which is preliminary data.</text>
</comment>
<name>A0ABU4GIS4_9CLOT</name>
<evidence type="ECO:0000313" key="2">
    <source>
        <dbReference type="EMBL" id="MDW2797516.1"/>
    </source>
</evidence>
<evidence type="ECO:0000313" key="3">
    <source>
        <dbReference type="Proteomes" id="UP001276854"/>
    </source>
</evidence>
<organism evidence="2 3">
    <name type="scientific">Clostridium boliviensis</name>
    <dbReference type="NCBI Taxonomy" id="318465"/>
    <lineage>
        <taxon>Bacteria</taxon>
        <taxon>Bacillati</taxon>
        <taxon>Bacillota</taxon>
        <taxon>Clostridia</taxon>
        <taxon>Eubacteriales</taxon>
        <taxon>Clostridiaceae</taxon>
        <taxon>Clostridium</taxon>
    </lineage>
</organism>
<sequence length="89" mass="9866">MYITSEILVKAKDALTSALGVKGGSWAAVGGFFFGILIIAIIDKLILSTENPHEIHTVEEMDENCWKNKIGFINISSIVYVERANLPLW</sequence>
<protein>
    <submittedName>
        <fullName evidence="2">Uncharacterized protein</fullName>
    </submittedName>
</protein>
<dbReference type="RefSeq" id="WP_318063771.1">
    <property type="nucleotide sequence ID" value="NZ_JAWONS010000123.1"/>
</dbReference>
<accession>A0ABU4GIS4</accession>
<proteinExistence type="predicted"/>
<keyword evidence="1" id="KW-0472">Membrane</keyword>
<keyword evidence="1" id="KW-0812">Transmembrane</keyword>
<keyword evidence="1" id="KW-1133">Transmembrane helix</keyword>
<evidence type="ECO:0000256" key="1">
    <source>
        <dbReference type="SAM" id="Phobius"/>
    </source>
</evidence>
<feature type="transmembrane region" description="Helical" evidence="1">
    <location>
        <begin position="23"/>
        <end position="42"/>
    </location>
</feature>
<dbReference type="Proteomes" id="UP001276854">
    <property type="component" value="Unassembled WGS sequence"/>
</dbReference>